<dbReference type="InterPro" id="IPR012808">
    <property type="entry name" value="CHP02453"/>
</dbReference>
<gene>
    <name evidence="1" type="ORF">L0M17_16735</name>
</gene>
<evidence type="ECO:0000313" key="1">
    <source>
        <dbReference type="EMBL" id="MCH6471603.1"/>
    </source>
</evidence>
<dbReference type="RefSeq" id="WP_241055501.1">
    <property type="nucleotide sequence ID" value="NZ_JAKZBV010000001.1"/>
</dbReference>
<organism evidence="1 2">
    <name type="scientific">Sinomonas terrae</name>
    <dbReference type="NCBI Taxonomy" id="2908838"/>
    <lineage>
        <taxon>Bacteria</taxon>
        <taxon>Bacillati</taxon>
        <taxon>Actinomycetota</taxon>
        <taxon>Actinomycetes</taxon>
        <taxon>Micrococcales</taxon>
        <taxon>Micrococcaceae</taxon>
        <taxon>Sinomonas</taxon>
    </lineage>
</organism>
<dbReference type="InterPro" id="IPR015996">
    <property type="entry name" value="UCP028451"/>
</dbReference>
<keyword evidence="2" id="KW-1185">Reference proteome</keyword>
<reference evidence="1 2" key="1">
    <citation type="submission" date="2022-03" db="EMBL/GenBank/DDBJ databases">
        <title>Sinomonas sp. isolated from a soil.</title>
        <authorList>
            <person name="Han J."/>
            <person name="Kim D.-U."/>
        </authorList>
    </citation>
    <scope>NUCLEOTIDE SEQUENCE [LARGE SCALE GENOMIC DNA]</scope>
    <source>
        <strain evidence="1 2">5-5</strain>
    </source>
</reference>
<dbReference type="Pfam" id="PF09365">
    <property type="entry name" value="DUF2461"/>
    <property type="match status" value="1"/>
</dbReference>
<comment type="caution">
    <text evidence="1">The sequence shown here is derived from an EMBL/GenBank/DDBJ whole genome shotgun (WGS) entry which is preliminary data.</text>
</comment>
<evidence type="ECO:0000313" key="2">
    <source>
        <dbReference type="Proteomes" id="UP001202922"/>
    </source>
</evidence>
<dbReference type="Proteomes" id="UP001202922">
    <property type="component" value="Unassembled WGS sequence"/>
</dbReference>
<proteinExistence type="predicted"/>
<dbReference type="PIRSF" id="PIRSF028451">
    <property type="entry name" value="UCP028451"/>
    <property type="match status" value="1"/>
</dbReference>
<name>A0ABS9U4I9_9MICC</name>
<dbReference type="PANTHER" id="PTHR36452:SF1">
    <property type="entry name" value="DUF2461 DOMAIN-CONTAINING PROTEIN"/>
    <property type="match status" value="1"/>
</dbReference>
<dbReference type="NCBIfam" id="TIGR02453">
    <property type="entry name" value="TIGR02453 family protein"/>
    <property type="match status" value="1"/>
</dbReference>
<dbReference type="PANTHER" id="PTHR36452">
    <property type="entry name" value="CHROMOSOME 12, WHOLE GENOME SHOTGUN SEQUENCE"/>
    <property type="match status" value="1"/>
</dbReference>
<sequence length="210" mass="23498">MSSFEGFPADGLAFYAGLEDNNNREWWLEHKDVYERAVRGPMLALLDELSDEFGEGKAFRPNRDIRFSKDKSPYKTSQGGFAATGEGMGYYLHLDATGLLVGGGYHSHTPAQTGKFRAAVDANSPGEELVRIVAELRDKGYVVEGERLKTVPREFAPDHPRSELLKYKSLTAGRALGIPGWLSTPEARDRVRDCWNELRPLVEWLTEHVG</sequence>
<dbReference type="EMBL" id="JAKZBV010000001">
    <property type="protein sequence ID" value="MCH6471603.1"/>
    <property type="molecule type" value="Genomic_DNA"/>
</dbReference>
<protein>
    <submittedName>
        <fullName evidence="1">DUF2461 domain-containing protein</fullName>
    </submittedName>
</protein>
<accession>A0ABS9U4I9</accession>